<sequence length="465" mass="50885">MYIVGLLFLLLPFTSISAVDDTDYFFEERKNFTFGGGIVNISPIIGLNKGLEYETTAGVTSCEINSITKSDIQSLGFTFGVGRMFGSFSAFAGIDFFSDKIKGENLTFANQLLINSFTTSIGVNKYFNKKRIRPFVGIKIGMLDQIYEISSVKVMNDSGQMTDAIARAIDSRWSKPSGKNISFSASKLGESNLVNTDLICSAFSLGGECIETPGDIGWSSPTSNKCQTASFVHECSVTPTAASPCWSDGVGNQNMCVGTGCGVFFEKSYSCTYLSISCQENGQYGVVAFPGKETVVQESLSDYVDEEIRTSDDIRIVTSFTGGLATRFSNVQLEVFGSINATTPVVLQSKNQYISPKADLKQSTNTLSVNKIPIQYMYVPNNGSCQITNCSALSDTNMKEAVFSNEGTTPMAGDINNYSYYIYESNNNQYTRYQATYDNTVRMKINGQINHQISYTLGIRALAMF</sequence>
<dbReference type="RefSeq" id="WP_323722224.1">
    <property type="nucleotide sequence ID" value="NZ_CP110343.1"/>
</dbReference>
<name>A0ABZ0UU33_9RICK</name>
<protein>
    <submittedName>
        <fullName evidence="2">Uncharacterized protein</fullName>
    </submittedName>
</protein>
<accession>A0ABZ0UU33</accession>
<organism evidence="2 3">
    <name type="scientific">Candidatus Fokinia crypta</name>
    <dbReference type="NCBI Taxonomy" id="1920990"/>
    <lineage>
        <taxon>Bacteria</taxon>
        <taxon>Pseudomonadati</taxon>
        <taxon>Pseudomonadota</taxon>
        <taxon>Alphaproteobacteria</taxon>
        <taxon>Rickettsiales</taxon>
        <taxon>Candidatus Midichloriaceae</taxon>
        <taxon>Candidatus Fokinia</taxon>
    </lineage>
</organism>
<dbReference type="Proteomes" id="UP001325140">
    <property type="component" value="Chromosome"/>
</dbReference>
<feature type="signal peptide" evidence="1">
    <location>
        <begin position="1"/>
        <end position="18"/>
    </location>
</feature>
<gene>
    <name evidence="2" type="ORF">Fokcrypt_00070</name>
</gene>
<keyword evidence="3" id="KW-1185">Reference proteome</keyword>
<evidence type="ECO:0000313" key="2">
    <source>
        <dbReference type="EMBL" id="WPX97565.1"/>
    </source>
</evidence>
<feature type="chain" id="PRO_5046920839" evidence="1">
    <location>
        <begin position="19"/>
        <end position="465"/>
    </location>
</feature>
<proteinExistence type="predicted"/>
<keyword evidence="1" id="KW-0732">Signal</keyword>
<evidence type="ECO:0000256" key="1">
    <source>
        <dbReference type="SAM" id="SignalP"/>
    </source>
</evidence>
<reference evidence="2" key="1">
    <citation type="submission" date="2022-10" db="EMBL/GenBank/DDBJ databases">
        <title>Host association and intracellularity evolved multiple times independently in the Rickettsiales.</title>
        <authorList>
            <person name="Castelli M."/>
            <person name="Nardi T."/>
            <person name="Gammuto L."/>
            <person name="Bellinzona G."/>
            <person name="Sabaneyeva E."/>
            <person name="Potekhin A."/>
            <person name="Serra V."/>
            <person name="Petroni G."/>
            <person name="Sassera D."/>
        </authorList>
    </citation>
    <scope>NUCLEOTIDE SEQUENCE [LARGE SCALE GENOMIC DNA]</scope>
    <source>
        <strain evidence="2">US_Bl 11III1</strain>
    </source>
</reference>
<dbReference type="EMBL" id="CP110343">
    <property type="protein sequence ID" value="WPX97565.1"/>
    <property type="molecule type" value="Genomic_DNA"/>
</dbReference>
<evidence type="ECO:0000313" key="3">
    <source>
        <dbReference type="Proteomes" id="UP001325140"/>
    </source>
</evidence>